<dbReference type="Proteomes" id="UP000031449">
    <property type="component" value="Chromosome"/>
</dbReference>
<sequence>MSAVVLFDGDCNVCDWSVQFIMKHDRAGYFHFASLQGEIGHKMRSTFEVPPMIDSVLLIEQDKLYTKSDAALRICRSLDGPVKFLSLLLIVPRPIRNLAYDSFARNRFHWFGKKQACKLPTPEERRRLLD</sequence>
<dbReference type="GO" id="GO:0015035">
    <property type="term" value="F:protein-disulfide reductase activity"/>
    <property type="evidence" value="ECO:0007669"/>
    <property type="project" value="InterPro"/>
</dbReference>
<accession>A0A0B5AQ67</accession>
<dbReference type="PANTHER" id="PTHR33639:SF2">
    <property type="entry name" value="DUF393 DOMAIN-CONTAINING PROTEIN"/>
    <property type="match status" value="1"/>
</dbReference>
<dbReference type="EMBL" id="CP009416">
    <property type="protein sequence ID" value="AJD90683.1"/>
    <property type="molecule type" value="Genomic_DNA"/>
</dbReference>
<dbReference type="STRING" id="1508404.JMA_13660"/>
<reference evidence="1 2" key="1">
    <citation type="submission" date="2014-08" db="EMBL/GenBank/DDBJ databases">
        <title>Complete genome of a marine bacteria Jeotgalibacillus malaysiensis.</title>
        <authorList>
            <person name="Yaakop A.S."/>
            <person name="Chan K.-G."/>
            <person name="Goh K.M."/>
        </authorList>
    </citation>
    <scope>NUCLEOTIDE SEQUENCE [LARGE SCALE GENOMIC DNA]</scope>
    <source>
        <strain evidence="1 2">D5</strain>
    </source>
</reference>
<organism evidence="1 2">
    <name type="scientific">Jeotgalibacillus malaysiensis</name>
    <dbReference type="NCBI Taxonomy" id="1508404"/>
    <lineage>
        <taxon>Bacteria</taxon>
        <taxon>Bacillati</taxon>
        <taxon>Bacillota</taxon>
        <taxon>Bacilli</taxon>
        <taxon>Bacillales</taxon>
        <taxon>Caryophanaceae</taxon>
        <taxon>Jeotgalibacillus</taxon>
    </lineage>
</organism>
<evidence type="ECO:0000313" key="1">
    <source>
        <dbReference type="EMBL" id="AJD90683.1"/>
    </source>
</evidence>
<dbReference type="InterPro" id="IPR007263">
    <property type="entry name" value="DCC1-like"/>
</dbReference>
<protein>
    <recommendedName>
        <fullName evidence="3">Thiol-disulfide oxidoreductase</fullName>
    </recommendedName>
</protein>
<dbReference type="AlphaFoldDB" id="A0A0B5AQ67"/>
<dbReference type="BioCyc" id="JESP1508404:G14D9-10620-MONOMER"/>
<dbReference type="PANTHER" id="PTHR33639">
    <property type="entry name" value="THIOL-DISULFIDE OXIDOREDUCTASE DCC"/>
    <property type="match status" value="1"/>
</dbReference>
<dbReference type="Pfam" id="PF04134">
    <property type="entry name" value="DCC1-like"/>
    <property type="match status" value="1"/>
</dbReference>
<name>A0A0B5AQ67_9BACL</name>
<dbReference type="InterPro" id="IPR052927">
    <property type="entry name" value="DCC_oxidoreductase"/>
</dbReference>
<dbReference type="KEGG" id="jeo:JMA_13660"/>
<gene>
    <name evidence="1" type="ORF">JMA_13660</name>
</gene>
<proteinExistence type="predicted"/>
<evidence type="ECO:0000313" key="2">
    <source>
        <dbReference type="Proteomes" id="UP000031449"/>
    </source>
</evidence>
<dbReference type="OrthoDB" id="9785438at2"/>
<evidence type="ECO:0008006" key="3">
    <source>
        <dbReference type="Google" id="ProtNLM"/>
    </source>
</evidence>
<dbReference type="HOGENOM" id="CLU_092206_2_1_9"/>
<keyword evidence="2" id="KW-1185">Reference proteome</keyword>